<dbReference type="AlphaFoldDB" id="A0A2S7FCD2"/>
<comment type="caution">
    <text evidence="2">The sequence shown here is derived from an EMBL/GenBank/DDBJ whole genome shotgun (WGS) entry which is preliminary data.</text>
</comment>
<dbReference type="Proteomes" id="UP000238081">
    <property type="component" value="Unassembled WGS sequence"/>
</dbReference>
<sequence length="590" mass="69767">MGIFDAFKKDKNKIVRDINEDENKVSIEEKIEIQPEEEKDNYILTHERCNELLQRIFKDEDHGESMMKESSLTENIFILGYIETSIMPGLKDQGKEQDYMWFYSVMSIYRKIFHEKIIKSEKLWKIVLKTTGLPFMDKGCEHILVCDTYKDKMIENLKKVYYDVEVIEMTNEDFNNELNELYRTGYKGMGFSDGIQRPYYLSKENLINFEEVPSSKYFINPETQYSMAAFFQEMRRNINYEGADKIRQNLELEMINSIVKTKFIIPIKKSDVNKVDLPVYIISENENDKNVNPGLYVFTDQVEVNGLKKKNFDFSDEWDIYLYDFSQLMKLLNDANISEICINCGSIDFKINEQSLEVVKKQAKIVRTEMAEKQDEWEKEILPKMLKDKNVPVIKDSNGTVLFARKDDSVLMSKFIFDILSNRDTKKEIMELFFEDSSMENISLYDFDFRRVTLKIKESESKQGLFIVPMRYDNENDMKSIDDMTIHYTEDAIKISCENENRKEYSVEKQTMHFYTIANKDTNKTYIPLFSDEKEAEKIYSRDKFRYCKASYKDIMDNVNEYDGIVINPASMSFIIEKNLLSSIFDIINQ</sequence>
<proteinExistence type="predicted"/>
<evidence type="ECO:0000313" key="2">
    <source>
        <dbReference type="EMBL" id="PPV15542.1"/>
    </source>
</evidence>
<accession>A0A2S7FCD2</accession>
<name>A0A2S7FCD2_CLOBU</name>
<evidence type="ECO:0000313" key="3">
    <source>
        <dbReference type="Proteomes" id="UP000238081"/>
    </source>
</evidence>
<gene>
    <name evidence="2" type="ORF">AWN73_11500</name>
</gene>
<feature type="domain" description="SseB protein N-terminal" evidence="1">
    <location>
        <begin position="508"/>
        <end position="571"/>
    </location>
</feature>
<evidence type="ECO:0000259" key="1">
    <source>
        <dbReference type="Pfam" id="PF07179"/>
    </source>
</evidence>
<dbReference type="InterPro" id="IPR009839">
    <property type="entry name" value="SseB_N"/>
</dbReference>
<dbReference type="EMBL" id="LRDH01000098">
    <property type="protein sequence ID" value="PPV15542.1"/>
    <property type="molecule type" value="Genomic_DNA"/>
</dbReference>
<reference evidence="2 3" key="1">
    <citation type="submission" date="2016-01" db="EMBL/GenBank/DDBJ databases">
        <title>Characterization of the Clostridium difficile lineages that are prevalent in Hong Kong and China.</title>
        <authorList>
            <person name="Kwok J.S.-L."/>
            <person name="Lam W.-Y."/>
            <person name="Ip M."/>
            <person name="Chan T.-F."/>
            <person name="Hawkey P.M."/>
            <person name="Tsui S.K.-W."/>
        </authorList>
    </citation>
    <scope>NUCLEOTIDE SEQUENCE [LARGE SCALE GENOMIC DNA]</scope>
    <source>
        <strain evidence="2 3">300064</strain>
    </source>
</reference>
<protein>
    <recommendedName>
        <fullName evidence="1">SseB protein N-terminal domain-containing protein</fullName>
    </recommendedName>
</protein>
<dbReference type="RefSeq" id="WP_043664097.1">
    <property type="nucleotide sequence ID" value="NZ_JSEG01000010.1"/>
</dbReference>
<organism evidence="2 3">
    <name type="scientific">Clostridium butyricum</name>
    <dbReference type="NCBI Taxonomy" id="1492"/>
    <lineage>
        <taxon>Bacteria</taxon>
        <taxon>Bacillati</taxon>
        <taxon>Bacillota</taxon>
        <taxon>Clostridia</taxon>
        <taxon>Eubacteriales</taxon>
        <taxon>Clostridiaceae</taxon>
        <taxon>Clostridium</taxon>
    </lineage>
</organism>
<dbReference type="Pfam" id="PF07179">
    <property type="entry name" value="SseB"/>
    <property type="match status" value="1"/>
</dbReference>